<dbReference type="Pfam" id="PF00043">
    <property type="entry name" value="GST_C"/>
    <property type="match status" value="1"/>
</dbReference>
<dbReference type="Gene3D" id="3.40.30.10">
    <property type="entry name" value="Glutaredoxin"/>
    <property type="match status" value="1"/>
</dbReference>
<dbReference type="SFLD" id="SFLDG00358">
    <property type="entry name" value="Main_(cytGST)"/>
    <property type="match status" value="1"/>
</dbReference>
<evidence type="ECO:0000313" key="6">
    <source>
        <dbReference type="Proteomes" id="UP000193061"/>
    </source>
</evidence>
<dbReference type="RefSeq" id="WP_085803718.1">
    <property type="nucleotide sequence ID" value="NZ_FWFX01000001.1"/>
</dbReference>
<dbReference type="Pfam" id="PF02798">
    <property type="entry name" value="GST_N"/>
    <property type="match status" value="1"/>
</dbReference>
<dbReference type="CDD" id="cd03056">
    <property type="entry name" value="GST_N_4"/>
    <property type="match status" value="1"/>
</dbReference>
<evidence type="ECO:0000256" key="1">
    <source>
        <dbReference type="ARBA" id="ARBA00011738"/>
    </source>
</evidence>
<dbReference type="Proteomes" id="UP000193061">
    <property type="component" value="Unassembled WGS sequence"/>
</dbReference>
<feature type="domain" description="GST C-terminal" evidence="4">
    <location>
        <begin position="88"/>
        <end position="206"/>
    </location>
</feature>
<dbReference type="AlphaFoldDB" id="A0A1X6Y7K3"/>
<evidence type="ECO:0000259" key="3">
    <source>
        <dbReference type="PROSITE" id="PS50404"/>
    </source>
</evidence>
<dbReference type="PANTHER" id="PTHR43969">
    <property type="entry name" value="GLUTATHIONE S TRANSFERASE D10, ISOFORM A-RELATED"/>
    <property type="match status" value="1"/>
</dbReference>
<dbReference type="OrthoDB" id="9810080at2"/>
<dbReference type="InterPro" id="IPR036249">
    <property type="entry name" value="Thioredoxin-like_sf"/>
</dbReference>
<sequence>MPNAIRIHRHPLSGHAHRVELFAKIGGINHELVDVDLMAGEHKKEPFLTLNPAGQVPVIEDGKIVVTDSNAILVYLARKYAPDWLPTDPVREAEVQKFLSLAAGDIAHGAATARLVTVFGAQLDAERPKAVARSAFARLEAHLDGRDWLVGPKPTIADIAIYSYTAHAPEGNVSLDDYPNIQGLLNRVEALSGFVPMQSTKVGLAA</sequence>
<dbReference type="GO" id="GO:0050077">
    <property type="term" value="F:maleylpyruvate isomerase activity"/>
    <property type="evidence" value="ECO:0007669"/>
    <property type="project" value="UniProtKB-EC"/>
</dbReference>
<name>A0A1X6Y7K3_9RHOB</name>
<dbReference type="PANTHER" id="PTHR43969:SF9">
    <property type="entry name" value="GLUTATHIONE S TRANSFERASE D10, ISOFORM A-RELATED"/>
    <property type="match status" value="1"/>
</dbReference>
<evidence type="ECO:0000313" key="5">
    <source>
        <dbReference type="EMBL" id="SLN13113.1"/>
    </source>
</evidence>
<comment type="similarity">
    <text evidence="2">Belongs to the GST superfamily.</text>
</comment>
<organism evidence="5 6">
    <name type="scientific">Roseovarius albus</name>
    <dbReference type="NCBI Taxonomy" id="1247867"/>
    <lineage>
        <taxon>Bacteria</taxon>
        <taxon>Pseudomonadati</taxon>
        <taxon>Pseudomonadota</taxon>
        <taxon>Alphaproteobacteria</taxon>
        <taxon>Rhodobacterales</taxon>
        <taxon>Roseobacteraceae</taxon>
        <taxon>Roseovarius</taxon>
    </lineage>
</organism>
<dbReference type="EC" id="5.2.1.4" evidence="5"/>
<dbReference type="SUPFAM" id="SSF52833">
    <property type="entry name" value="Thioredoxin-like"/>
    <property type="match status" value="1"/>
</dbReference>
<dbReference type="GO" id="GO:0004364">
    <property type="term" value="F:glutathione transferase activity"/>
    <property type="evidence" value="ECO:0007669"/>
    <property type="project" value="TreeGrafter"/>
</dbReference>
<gene>
    <name evidence="5" type="primary">nagL</name>
    <name evidence="5" type="ORF">ROA7450_00166</name>
</gene>
<dbReference type="InterPro" id="IPR036282">
    <property type="entry name" value="Glutathione-S-Trfase_C_sf"/>
</dbReference>
<dbReference type="PROSITE" id="PS50405">
    <property type="entry name" value="GST_CTER"/>
    <property type="match status" value="1"/>
</dbReference>
<dbReference type="SUPFAM" id="SSF47616">
    <property type="entry name" value="GST C-terminal domain-like"/>
    <property type="match status" value="1"/>
</dbReference>
<dbReference type="CDD" id="cd03206">
    <property type="entry name" value="GST_C_7"/>
    <property type="match status" value="1"/>
</dbReference>
<dbReference type="PROSITE" id="PS50404">
    <property type="entry name" value="GST_NTER"/>
    <property type="match status" value="1"/>
</dbReference>
<reference evidence="5 6" key="1">
    <citation type="submission" date="2017-03" db="EMBL/GenBank/DDBJ databases">
        <authorList>
            <person name="Afonso C.L."/>
            <person name="Miller P.J."/>
            <person name="Scott M.A."/>
            <person name="Spackman E."/>
            <person name="Goraichik I."/>
            <person name="Dimitrov K.M."/>
            <person name="Suarez D.L."/>
            <person name="Swayne D.E."/>
        </authorList>
    </citation>
    <scope>NUCLEOTIDE SEQUENCE [LARGE SCALE GENOMIC DNA]</scope>
    <source>
        <strain evidence="5 6">CECT 7450</strain>
    </source>
</reference>
<dbReference type="Gene3D" id="1.20.1050.10">
    <property type="match status" value="1"/>
</dbReference>
<dbReference type="GO" id="GO:0006749">
    <property type="term" value="P:glutathione metabolic process"/>
    <property type="evidence" value="ECO:0007669"/>
    <property type="project" value="TreeGrafter"/>
</dbReference>
<evidence type="ECO:0000256" key="2">
    <source>
        <dbReference type="RuleBase" id="RU003494"/>
    </source>
</evidence>
<dbReference type="InterPro" id="IPR004046">
    <property type="entry name" value="GST_C"/>
</dbReference>
<dbReference type="EMBL" id="FWFX01000001">
    <property type="protein sequence ID" value="SLN13113.1"/>
    <property type="molecule type" value="Genomic_DNA"/>
</dbReference>
<dbReference type="InterPro" id="IPR004045">
    <property type="entry name" value="Glutathione_S-Trfase_N"/>
</dbReference>
<keyword evidence="6" id="KW-1185">Reference proteome</keyword>
<feature type="domain" description="GST N-terminal" evidence="3">
    <location>
        <begin position="3"/>
        <end position="84"/>
    </location>
</feature>
<proteinExistence type="inferred from homology"/>
<keyword evidence="5" id="KW-0413">Isomerase</keyword>
<comment type="subunit">
    <text evidence="1">Homodimer.</text>
</comment>
<dbReference type="InterPro" id="IPR040079">
    <property type="entry name" value="Glutathione_S-Trfase"/>
</dbReference>
<dbReference type="InterPro" id="IPR010987">
    <property type="entry name" value="Glutathione-S-Trfase_C-like"/>
</dbReference>
<accession>A0A1X6Y7K3</accession>
<keyword evidence="5" id="KW-0670">Pyruvate</keyword>
<evidence type="ECO:0000259" key="4">
    <source>
        <dbReference type="PROSITE" id="PS50405"/>
    </source>
</evidence>
<dbReference type="SFLD" id="SFLDS00019">
    <property type="entry name" value="Glutathione_Transferase_(cytos"/>
    <property type="match status" value="1"/>
</dbReference>
<dbReference type="SFLD" id="SFLDG01151">
    <property type="entry name" value="Main.2:_Nu-like"/>
    <property type="match status" value="1"/>
</dbReference>
<protein>
    <submittedName>
        <fullName evidence="5">Maleylpyruvate isomerase</fullName>
        <ecNumber evidence="5">5.2.1.4</ecNumber>
    </submittedName>
</protein>